<dbReference type="Proteomes" id="UP000001798">
    <property type="component" value="Chromosome 12"/>
</dbReference>
<evidence type="ECO:0000313" key="3">
    <source>
        <dbReference type="EMBL" id="ATZ56027.1"/>
    </source>
</evidence>
<feature type="region of interest" description="Disordered" evidence="1">
    <location>
        <begin position="1"/>
        <end position="51"/>
    </location>
</feature>
<dbReference type="AlphaFoldDB" id="A0A384K0H0"/>
<reference evidence="3 4" key="1">
    <citation type="journal article" date="2011" name="PLoS Genet.">
        <title>Genomic analysis of the necrotrophic fungal pathogens Sclerotinia sclerotiorum and Botrytis cinerea.</title>
        <authorList>
            <person name="Amselem J."/>
            <person name="Cuomo C.A."/>
            <person name="van Kan J.A."/>
            <person name="Viaud M."/>
            <person name="Benito E.P."/>
            <person name="Couloux A."/>
            <person name="Coutinho P.M."/>
            <person name="de Vries R.P."/>
            <person name="Dyer P.S."/>
            <person name="Fillinger S."/>
            <person name="Fournier E."/>
            <person name="Gout L."/>
            <person name="Hahn M."/>
            <person name="Kohn L."/>
            <person name="Lapalu N."/>
            <person name="Plummer K.M."/>
            <person name="Pradier J.M."/>
            <person name="Quevillon E."/>
            <person name="Sharon A."/>
            <person name="Simon A."/>
            <person name="ten Have A."/>
            <person name="Tudzynski B."/>
            <person name="Tudzynski P."/>
            <person name="Wincker P."/>
            <person name="Andrew M."/>
            <person name="Anthouard V."/>
            <person name="Beever R.E."/>
            <person name="Beffa R."/>
            <person name="Benoit I."/>
            <person name="Bouzid O."/>
            <person name="Brault B."/>
            <person name="Chen Z."/>
            <person name="Choquer M."/>
            <person name="Collemare J."/>
            <person name="Cotton P."/>
            <person name="Danchin E.G."/>
            <person name="Da Silva C."/>
            <person name="Gautier A."/>
            <person name="Giraud C."/>
            <person name="Giraud T."/>
            <person name="Gonzalez C."/>
            <person name="Grossetete S."/>
            <person name="Guldener U."/>
            <person name="Henrissat B."/>
            <person name="Howlett B.J."/>
            <person name="Kodira C."/>
            <person name="Kretschmer M."/>
            <person name="Lappartient A."/>
            <person name="Leroch M."/>
            <person name="Levis C."/>
            <person name="Mauceli E."/>
            <person name="Neuveglise C."/>
            <person name="Oeser B."/>
            <person name="Pearson M."/>
            <person name="Poulain J."/>
            <person name="Poussereau N."/>
            <person name="Quesneville H."/>
            <person name="Rascle C."/>
            <person name="Schumacher J."/>
            <person name="Segurens B."/>
            <person name="Sexton A."/>
            <person name="Silva E."/>
            <person name="Sirven C."/>
            <person name="Soanes D.M."/>
            <person name="Talbot N.J."/>
            <person name="Templeton M."/>
            <person name="Yandava C."/>
            <person name="Yarden O."/>
            <person name="Zeng Q."/>
            <person name="Rollins J.A."/>
            <person name="Lebrun M.H."/>
            <person name="Dickman M."/>
        </authorList>
    </citation>
    <scope>NUCLEOTIDE SEQUENCE [LARGE SCALE GENOMIC DNA]</scope>
    <source>
        <strain evidence="3 4">B05.10</strain>
    </source>
</reference>
<protein>
    <submittedName>
        <fullName evidence="3">Uncharacterized protein</fullName>
    </submittedName>
</protein>
<evidence type="ECO:0000256" key="1">
    <source>
        <dbReference type="SAM" id="MobiDB-lite"/>
    </source>
</evidence>
<feature type="compositionally biased region" description="Low complexity" evidence="1">
    <location>
        <begin position="314"/>
        <end position="328"/>
    </location>
</feature>
<feature type="transmembrane region" description="Helical" evidence="2">
    <location>
        <begin position="100"/>
        <end position="120"/>
    </location>
</feature>
<feature type="transmembrane region" description="Helical" evidence="2">
    <location>
        <begin position="640"/>
        <end position="662"/>
    </location>
</feature>
<feature type="transmembrane region" description="Helical" evidence="2">
    <location>
        <begin position="154"/>
        <end position="179"/>
    </location>
</feature>
<dbReference type="GeneID" id="5427694"/>
<evidence type="ECO:0000313" key="4">
    <source>
        <dbReference type="Proteomes" id="UP000001798"/>
    </source>
</evidence>
<dbReference type="KEGG" id="bfu:BCIN_12g05650"/>
<feature type="region of interest" description="Disordered" evidence="1">
    <location>
        <begin position="312"/>
        <end position="334"/>
    </location>
</feature>
<feature type="transmembrane region" description="Helical" evidence="2">
    <location>
        <begin position="226"/>
        <end position="243"/>
    </location>
</feature>
<keyword evidence="2" id="KW-0472">Membrane</keyword>
<accession>A0A384K0H0</accession>
<feature type="compositionally biased region" description="Polar residues" evidence="1">
    <location>
        <begin position="39"/>
        <end position="51"/>
    </location>
</feature>
<evidence type="ECO:0000256" key="2">
    <source>
        <dbReference type="SAM" id="Phobius"/>
    </source>
</evidence>
<dbReference type="RefSeq" id="XP_024552338.1">
    <property type="nucleotide sequence ID" value="XM_024696527.1"/>
</dbReference>
<dbReference type="VEuPathDB" id="FungiDB:Bcin12g05650"/>
<keyword evidence="2" id="KW-1133">Transmembrane helix</keyword>
<gene>
    <name evidence="3" type="ORF">BCIN_12g05650</name>
</gene>
<dbReference type="EMBL" id="CP009816">
    <property type="protein sequence ID" value="ATZ56027.1"/>
    <property type="molecule type" value="Genomic_DNA"/>
</dbReference>
<proteinExistence type="predicted"/>
<dbReference type="OrthoDB" id="5381672at2759"/>
<organism evidence="3 4">
    <name type="scientific">Botryotinia fuckeliana (strain B05.10)</name>
    <name type="common">Noble rot fungus</name>
    <name type="synonym">Botrytis cinerea</name>
    <dbReference type="NCBI Taxonomy" id="332648"/>
    <lineage>
        <taxon>Eukaryota</taxon>
        <taxon>Fungi</taxon>
        <taxon>Dikarya</taxon>
        <taxon>Ascomycota</taxon>
        <taxon>Pezizomycotina</taxon>
        <taxon>Leotiomycetes</taxon>
        <taxon>Helotiales</taxon>
        <taxon>Sclerotiniaceae</taxon>
        <taxon>Botrytis</taxon>
    </lineage>
</organism>
<reference evidence="3 4" key="2">
    <citation type="journal article" date="2012" name="Eukaryot. Cell">
        <title>Genome update of Botrytis cinerea strains B05.10 and T4.</title>
        <authorList>
            <person name="Staats M."/>
            <person name="van Kan J.A."/>
        </authorList>
    </citation>
    <scope>NUCLEOTIDE SEQUENCE [LARGE SCALE GENOMIC DNA]</scope>
    <source>
        <strain evidence="3 4">B05.10</strain>
    </source>
</reference>
<sequence length="762" mass="85027">MANLQYELSSLPERETHSTSPVSSMGDSRRSFDRDQDHATSSTREPSSISHNIAAVRIPERTLDGFDHDFHSSLHHENPPAYTISPEVSQVKSHTLARDFGGLWLSLVFSTLILLQWIGLLHTCYKPFGSNYSYEVTAATRKYDFQSNERWLKAFQVLISICSLFVLIVLSTILSRAAVILTQRQISKPGYTLSQILAIADESWLSIPTLWKCVTRKEMRSIKSSYLLYACSLCISAILIYPIQQGSLQVFDIYVPNPQYPSKNYFDSMYRYSYPLLNGEQSLYDLYTSHGYQGALSTALVDTNPNDIQPNLWNPSNSSISHSNESPSADISAGLQQRLSNSSTSWYAIQHNTYNNGMYNSTGLRMNTSITCFIIPQRQFPTVCPGISPWTTSINLNTVDNSMYIEYAGYAISGLSLNVCVPGNKFAFPWSVNRTLQTIEELLYLDIGWSMKDIGYEPTEIESLKNYTQKCIAETTFGYFNLPTYGNNRAGPLLPADFPIFGAIESEETPRTIFNESNPRVGRYSTINRMLLDYHGPLLSSALALFPDWSSMTDEYGGIDQRLNIQWPLSKFTRSINQNESYASYLSRFAANPNYLENSLRISTFLATKTAWEVAAENTVIDPAHPLFTEMGKVVKRPHLPLPVIIIVSILIAYLTLSLLYLGIRSAFSRTWTTTLNSLSVIFLTRGAAERMPKLPVILHGNTGNEGKFFGGLAHEPAVIGDIMAGDKLGILAVGGEGILGVAGRRYRNGEVEGSVIGPVMV</sequence>
<feature type="compositionally biased region" description="Basic and acidic residues" evidence="1">
    <location>
        <begin position="27"/>
        <end position="38"/>
    </location>
</feature>
<reference evidence="3 4" key="3">
    <citation type="journal article" date="2017" name="Mol. Plant Pathol.">
        <title>A gapless genome sequence of the fungus Botrytis cinerea.</title>
        <authorList>
            <person name="Van Kan J.A."/>
            <person name="Stassen J.H."/>
            <person name="Mosbach A."/>
            <person name="Van Der Lee T.A."/>
            <person name="Faino L."/>
            <person name="Farmer A.D."/>
            <person name="Papasotiriou D.G."/>
            <person name="Zhou S."/>
            <person name="Seidl M.F."/>
            <person name="Cottam E."/>
            <person name="Edel D."/>
            <person name="Hahn M."/>
            <person name="Schwartz D.C."/>
            <person name="Dietrich R.A."/>
            <person name="Widdison S."/>
            <person name="Scalliet G."/>
        </authorList>
    </citation>
    <scope>NUCLEOTIDE SEQUENCE [LARGE SCALE GENOMIC DNA]</scope>
    <source>
        <strain evidence="3 4">B05.10</strain>
    </source>
</reference>
<name>A0A384K0H0_BOTFB</name>
<keyword evidence="2" id="KW-0812">Transmembrane</keyword>
<keyword evidence="4" id="KW-1185">Reference proteome</keyword>